<dbReference type="AlphaFoldDB" id="A0A3Q0GBM9"/>
<evidence type="ECO:0000256" key="4">
    <source>
        <dbReference type="ARBA" id="ARBA00022630"/>
    </source>
</evidence>
<dbReference type="InParanoid" id="A0A3Q0GBM9"/>
<dbReference type="KEGG" id="asn:102385099"/>
<feature type="domain" description="FAD dependent oxidoreductase" evidence="17">
    <location>
        <begin position="226"/>
        <end position="615"/>
    </location>
</feature>
<evidence type="ECO:0000256" key="9">
    <source>
        <dbReference type="ARBA" id="ARBA00022982"/>
    </source>
</evidence>
<evidence type="ECO:0000256" key="16">
    <source>
        <dbReference type="SAM" id="MobiDB-lite"/>
    </source>
</evidence>
<keyword evidence="6" id="KW-0812">Transmembrane</keyword>
<keyword evidence="10" id="KW-1133">Transmembrane helix</keyword>
<evidence type="ECO:0000256" key="10">
    <source>
        <dbReference type="ARBA" id="ARBA00022989"/>
    </source>
</evidence>
<dbReference type="GO" id="GO:0005743">
    <property type="term" value="C:mitochondrial inner membrane"/>
    <property type="evidence" value="ECO:0007669"/>
    <property type="project" value="UniProtKB-SubCell"/>
</dbReference>
<dbReference type="InterPro" id="IPR036188">
    <property type="entry name" value="FAD/NAD-bd_sf"/>
</dbReference>
<evidence type="ECO:0000259" key="17">
    <source>
        <dbReference type="Pfam" id="PF01266"/>
    </source>
</evidence>
<accession>A0A3Q0GBM9</accession>
<organism evidence="18 19">
    <name type="scientific">Alligator sinensis</name>
    <name type="common">Chinese alligator</name>
    <dbReference type="NCBI Taxonomy" id="38654"/>
    <lineage>
        <taxon>Eukaryota</taxon>
        <taxon>Metazoa</taxon>
        <taxon>Chordata</taxon>
        <taxon>Craniata</taxon>
        <taxon>Vertebrata</taxon>
        <taxon>Euteleostomi</taxon>
        <taxon>Archelosauria</taxon>
        <taxon>Archosauria</taxon>
        <taxon>Crocodylia</taxon>
        <taxon>Alligatoridae</taxon>
        <taxon>Alligatorinae</taxon>
        <taxon>Alligator</taxon>
    </lineage>
</organism>
<evidence type="ECO:0000256" key="7">
    <source>
        <dbReference type="ARBA" id="ARBA00022792"/>
    </source>
</evidence>
<keyword evidence="11" id="KW-0560">Oxidoreductase</keyword>
<dbReference type="STRING" id="38654.A0A3Q0GBM9"/>
<feature type="compositionally biased region" description="Polar residues" evidence="16">
    <location>
        <begin position="19"/>
        <end position="32"/>
    </location>
</feature>
<name>A0A3Q0GBM9_ALLSI</name>
<keyword evidence="13" id="KW-0472">Membrane</keyword>
<dbReference type="Proteomes" id="UP000189705">
    <property type="component" value="Unplaced"/>
</dbReference>
<keyword evidence="12" id="KW-0496">Mitochondrion</keyword>
<evidence type="ECO:0000256" key="5">
    <source>
        <dbReference type="ARBA" id="ARBA00022660"/>
    </source>
</evidence>
<protein>
    <recommendedName>
        <fullName evidence="14">FAD-dependent oxidoreductase domain-containing protein 1</fullName>
    </recommendedName>
</protein>
<evidence type="ECO:0000256" key="12">
    <source>
        <dbReference type="ARBA" id="ARBA00023128"/>
    </source>
</evidence>
<keyword evidence="8" id="KW-0274">FAD</keyword>
<evidence type="ECO:0000256" key="11">
    <source>
        <dbReference type="ARBA" id="ARBA00023002"/>
    </source>
</evidence>
<evidence type="ECO:0000256" key="13">
    <source>
        <dbReference type="ARBA" id="ARBA00023136"/>
    </source>
</evidence>
<proteinExistence type="predicted"/>
<evidence type="ECO:0000256" key="6">
    <source>
        <dbReference type="ARBA" id="ARBA00022692"/>
    </source>
</evidence>
<dbReference type="Gene3D" id="3.50.50.60">
    <property type="entry name" value="FAD/NAD(P)-binding domain"/>
    <property type="match status" value="1"/>
</dbReference>
<comment type="function">
    <text evidence="15">Required for the assembly of the mitochondrial membrane respiratory chain NADH dehydrogenase (Complex I). Involved in mid-late stages of complex I assembly.</text>
</comment>
<dbReference type="Pfam" id="PF01266">
    <property type="entry name" value="DAO"/>
    <property type="match status" value="1"/>
</dbReference>
<dbReference type="PANTHER" id="PTHR13847">
    <property type="entry name" value="SARCOSINE DEHYDROGENASE-RELATED"/>
    <property type="match status" value="1"/>
</dbReference>
<dbReference type="Gene3D" id="3.30.9.10">
    <property type="entry name" value="D-Amino Acid Oxidase, subunit A, domain 2"/>
    <property type="match status" value="1"/>
</dbReference>
<dbReference type="GO" id="GO:0032981">
    <property type="term" value="P:mitochondrial respiratory chain complex I assembly"/>
    <property type="evidence" value="ECO:0007669"/>
    <property type="project" value="TreeGrafter"/>
</dbReference>
<comment type="cofactor">
    <cofactor evidence="1">
        <name>FAD</name>
        <dbReference type="ChEBI" id="CHEBI:57692"/>
    </cofactor>
</comment>
<evidence type="ECO:0000256" key="1">
    <source>
        <dbReference type="ARBA" id="ARBA00001974"/>
    </source>
</evidence>
<keyword evidence="3" id="KW-0813">Transport</keyword>
<evidence type="ECO:0000256" key="8">
    <source>
        <dbReference type="ARBA" id="ARBA00022827"/>
    </source>
</evidence>
<keyword evidence="4" id="KW-0285">Flavoprotein</keyword>
<keyword evidence="5" id="KW-0679">Respiratory chain</keyword>
<evidence type="ECO:0000313" key="19">
    <source>
        <dbReference type="RefSeq" id="XP_025057071.1"/>
    </source>
</evidence>
<gene>
    <name evidence="19" type="primary">FOXRED1</name>
</gene>
<dbReference type="PROSITE" id="PS51257">
    <property type="entry name" value="PROKAR_LIPOPROTEIN"/>
    <property type="match status" value="1"/>
</dbReference>
<sequence length="646" mass="70766">MAAAPGRGTSPPARAGTRPNRSQPTSAGNTVSGCPRPGGASAAALDLSWGLGRLPRCAGRCWGGWSTGEPSALRSAACRRRTPLLVPSWRQLLLLWLPAELLQVSGGRGLVEKGGWLRGLSAHLRGHSRAVTCGSSFSRHPQQTALAACPQRPYRRRGFSGPAVVLASVGGGPNCSTPSIQLAISSPLADLQKSLANFQSQLKENITTLFDNPFFDEKRPPVQAEVVIVGGGVMGWSVAYWLKALQPRKNALRVLVVERDPTYSRASTVLSVGGIRQQFSLPENIQMSRYSAYFLRTINEHLGVMNEPPIDIQFNPSGYLFLATEERAAMLEENVNIQRAEGAEVILLSPTQLKKKFPWLNTDGVALASYGLEDEGWFDPWSLLTAFRRKAISMGVYHCCGEVTSFTMAFCNSVTPMGEELTVSRIKYARIQMPDSLEYHQVACALVVNAAGAWSRKLTDIAEVETSSSETKQIFKLPVEPKKRYVYVWHSPDGPGLNCPMLIDTTGAYFRREGLGGNYLGGMSPTKDEEPDIQDLEVDHEFFQEKVWPKLAHRVPAFESLKVKGSWAGYYDYNTFDQNAVLGVHPVVVNMVIVTGFSGHGLQQSPAAGRAVAELILKQKFETIDLSRFSANRFLSGEPVLERNIV</sequence>
<dbReference type="CTD" id="55572"/>
<keyword evidence="7" id="KW-0999">Mitochondrion inner membrane</keyword>
<evidence type="ECO:0000256" key="14">
    <source>
        <dbReference type="ARBA" id="ARBA00039785"/>
    </source>
</evidence>
<dbReference type="PANTHER" id="PTHR13847:SF287">
    <property type="entry name" value="FAD-DEPENDENT OXIDOREDUCTASE DOMAIN-CONTAINING PROTEIN 1"/>
    <property type="match status" value="1"/>
</dbReference>
<evidence type="ECO:0000256" key="2">
    <source>
        <dbReference type="ARBA" id="ARBA00004434"/>
    </source>
</evidence>
<dbReference type="SUPFAM" id="SSF51905">
    <property type="entry name" value="FAD/NAD(P)-binding domain"/>
    <property type="match status" value="1"/>
</dbReference>
<dbReference type="GeneID" id="102385099"/>
<keyword evidence="9" id="KW-0249">Electron transport</keyword>
<reference evidence="19" key="1">
    <citation type="submission" date="2025-08" db="UniProtKB">
        <authorList>
            <consortium name="RefSeq"/>
        </authorList>
    </citation>
    <scope>IDENTIFICATION</scope>
</reference>
<evidence type="ECO:0000256" key="3">
    <source>
        <dbReference type="ARBA" id="ARBA00022448"/>
    </source>
</evidence>
<keyword evidence="18" id="KW-1185">Reference proteome</keyword>
<dbReference type="GO" id="GO:0016491">
    <property type="term" value="F:oxidoreductase activity"/>
    <property type="evidence" value="ECO:0007669"/>
    <property type="project" value="UniProtKB-KW"/>
</dbReference>
<feature type="region of interest" description="Disordered" evidence="16">
    <location>
        <begin position="1"/>
        <end position="35"/>
    </location>
</feature>
<evidence type="ECO:0000256" key="15">
    <source>
        <dbReference type="ARBA" id="ARBA00046185"/>
    </source>
</evidence>
<dbReference type="FunFam" id="3.30.9.10:FF:000155">
    <property type="entry name" value="FAD-dependent oxidoreductase domain-containing 1"/>
    <property type="match status" value="1"/>
</dbReference>
<comment type="subcellular location">
    <subcellularLocation>
        <location evidence="2">Mitochondrion inner membrane</location>
        <topology evidence="2">Single-pass membrane protein</topology>
    </subcellularLocation>
</comment>
<evidence type="ECO:0000313" key="18">
    <source>
        <dbReference type="Proteomes" id="UP000189705"/>
    </source>
</evidence>
<dbReference type="InterPro" id="IPR006076">
    <property type="entry name" value="FAD-dep_OxRdtase"/>
</dbReference>
<dbReference type="RefSeq" id="XP_025057071.1">
    <property type="nucleotide sequence ID" value="XM_025201286.1"/>
</dbReference>